<evidence type="ECO:0000256" key="5">
    <source>
        <dbReference type="ARBA" id="ARBA00023136"/>
    </source>
</evidence>
<keyword evidence="2" id="KW-1003">Cell membrane</keyword>
<feature type="transmembrane region" description="Helical" evidence="6">
    <location>
        <begin position="91"/>
        <end position="111"/>
    </location>
</feature>
<name>A0A087E8S5_9BIFI</name>
<dbReference type="eggNOG" id="COG2814">
    <property type="taxonomic scope" value="Bacteria"/>
</dbReference>
<evidence type="ECO:0000256" key="4">
    <source>
        <dbReference type="ARBA" id="ARBA00022989"/>
    </source>
</evidence>
<proteinExistence type="predicted"/>
<evidence type="ECO:0000313" key="9">
    <source>
        <dbReference type="Proteomes" id="UP000029055"/>
    </source>
</evidence>
<evidence type="ECO:0000259" key="7">
    <source>
        <dbReference type="PROSITE" id="PS50850"/>
    </source>
</evidence>
<dbReference type="InterPro" id="IPR011701">
    <property type="entry name" value="MFS"/>
</dbReference>
<evidence type="ECO:0000256" key="1">
    <source>
        <dbReference type="ARBA" id="ARBA00004651"/>
    </source>
</evidence>
<dbReference type="PROSITE" id="PS50850">
    <property type="entry name" value="MFS"/>
    <property type="match status" value="1"/>
</dbReference>
<comment type="subcellular location">
    <subcellularLocation>
        <location evidence="1">Cell membrane</location>
        <topology evidence="1">Multi-pass membrane protein</topology>
    </subcellularLocation>
</comment>
<feature type="transmembrane region" description="Helical" evidence="6">
    <location>
        <begin position="159"/>
        <end position="179"/>
    </location>
</feature>
<keyword evidence="5 6" id="KW-0472">Membrane</keyword>
<dbReference type="OrthoDB" id="9814237at2"/>
<feature type="domain" description="Major facilitator superfamily (MFS) profile" evidence="7">
    <location>
        <begin position="1"/>
        <end position="204"/>
    </location>
</feature>
<evidence type="ECO:0000256" key="3">
    <source>
        <dbReference type="ARBA" id="ARBA00022692"/>
    </source>
</evidence>
<dbReference type="STRING" id="77635.BISU_1214"/>
<dbReference type="EMBL" id="JGZR01000005">
    <property type="protein sequence ID" value="KFJ04176.1"/>
    <property type="molecule type" value="Genomic_DNA"/>
</dbReference>
<gene>
    <name evidence="8" type="ORF">BISU_1214</name>
</gene>
<evidence type="ECO:0000256" key="2">
    <source>
        <dbReference type="ARBA" id="ARBA00022475"/>
    </source>
</evidence>
<feature type="transmembrane region" description="Helical" evidence="6">
    <location>
        <begin position="31"/>
        <end position="55"/>
    </location>
</feature>
<organism evidence="8 9">
    <name type="scientific">Bifidobacterium subtile</name>
    <dbReference type="NCBI Taxonomy" id="77635"/>
    <lineage>
        <taxon>Bacteria</taxon>
        <taxon>Bacillati</taxon>
        <taxon>Actinomycetota</taxon>
        <taxon>Actinomycetes</taxon>
        <taxon>Bifidobacteriales</taxon>
        <taxon>Bifidobacteriaceae</taxon>
        <taxon>Bifidobacterium</taxon>
    </lineage>
</organism>
<dbReference type="Gene3D" id="1.20.1250.20">
    <property type="entry name" value="MFS general substrate transporter like domains"/>
    <property type="match status" value="1"/>
</dbReference>
<dbReference type="Proteomes" id="UP000029055">
    <property type="component" value="Unassembled WGS sequence"/>
</dbReference>
<evidence type="ECO:0000256" key="6">
    <source>
        <dbReference type="SAM" id="Phobius"/>
    </source>
</evidence>
<accession>A0A087E8S5</accession>
<keyword evidence="4 6" id="KW-1133">Transmembrane helix</keyword>
<dbReference type="GO" id="GO:0022857">
    <property type="term" value="F:transmembrane transporter activity"/>
    <property type="evidence" value="ECO:0007669"/>
    <property type="project" value="InterPro"/>
</dbReference>
<dbReference type="RefSeq" id="WP_024463446.1">
    <property type="nucleotide sequence ID" value="NZ_JAZHTW010000001.1"/>
</dbReference>
<dbReference type="InterPro" id="IPR020846">
    <property type="entry name" value="MFS_dom"/>
</dbReference>
<comment type="caution">
    <text evidence="8">The sequence shown here is derived from an EMBL/GenBank/DDBJ whole genome shotgun (WGS) entry which is preliminary data.</text>
</comment>
<feature type="transmembrane region" description="Helical" evidence="6">
    <location>
        <begin position="61"/>
        <end position="79"/>
    </location>
</feature>
<sequence>MPQGYRTASQPQQRGSFLQTYASVLSNRMSLAVLLGYLLFQLGNFSVLNFIGTWFNKDFQLSLTSIGTAMIFIGIGNLIGTVFGSRLSERLGIRTSLLLGFGVLFALYLTLPFAPSPIFATIGLTLVMLVNGFIFPLFMTLLQSTSTDARSTISSLGNAAMYAGSSVAGVIGGSLITAFPSFFGIAYFAIIAYVLSLTVYTASGSLNNAGK</sequence>
<reference evidence="8 9" key="1">
    <citation type="submission" date="2014-03" db="EMBL/GenBank/DDBJ databases">
        <title>Genomics of Bifidobacteria.</title>
        <authorList>
            <person name="Ventura M."/>
            <person name="Milani C."/>
            <person name="Lugli G.A."/>
        </authorList>
    </citation>
    <scope>NUCLEOTIDE SEQUENCE [LARGE SCALE GENOMIC DNA]</scope>
    <source>
        <strain evidence="8 9">LMG 11597</strain>
    </source>
</reference>
<keyword evidence="3 6" id="KW-0812">Transmembrane</keyword>
<dbReference type="GO" id="GO:0005886">
    <property type="term" value="C:plasma membrane"/>
    <property type="evidence" value="ECO:0007669"/>
    <property type="project" value="UniProtKB-SubCell"/>
</dbReference>
<dbReference type="Pfam" id="PF07690">
    <property type="entry name" value="MFS_1"/>
    <property type="match status" value="1"/>
</dbReference>
<evidence type="ECO:0000313" key="8">
    <source>
        <dbReference type="EMBL" id="KFJ04176.1"/>
    </source>
</evidence>
<keyword evidence="9" id="KW-1185">Reference proteome</keyword>
<feature type="transmembrane region" description="Helical" evidence="6">
    <location>
        <begin position="117"/>
        <end position="138"/>
    </location>
</feature>
<feature type="transmembrane region" description="Helical" evidence="6">
    <location>
        <begin position="185"/>
        <end position="206"/>
    </location>
</feature>
<dbReference type="SUPFAM" id="SSF103473">
    <property type="entry name" value="MFS general substrate transporter"/>
    <property type="match status" value="1"/>
</dbReference>
<dbReference type="PANTHER" id="PTHR43124:SF3">
    <property type="entry name" value="CHLORAMPHENICOL EFFLUX PUMP RV0191"/>
    <property type="match status" value="1"/>
</dbReference>
<dbReference type="InterPro" id="IPR036259">
    <property type="entry name" value="MFS_trans_sf"/>
</dbReference>
<protein>
    <submittedName>
        <fullName evidence="8">YceJ-like MFS-type transporter</fullName>
    </submittedName>
</protein>
<dbReference type="InterPro" id="IPR050189">
    <property type="entry name" value="MFS_Efflux_Transporters"/>
</dbReference>
<dbReference type="PANTHER" id="PTHR43124">
    <property type="entry name" value="PURINE EFFLUX PUMP PBUE"/>
    <property type="match status" value="1"/>
</dbReference>
<dbReference type="AlphaFoldDB" id="A0A087E8S5"/>